<dbReference type="Pfam" id="PF08263">
    <property type="entry name" value="LRRNT_2"/>
    <property type="match status" value="1"/>
</dbReference>
<dbReference type="PANTHER" id="PTHR48061:SF29">
    <property type="entry name" value="RECEPTOR-LIKE KINASE FAMILY PROTEIN, PUTATIVE-RELATED"/>
    <property type="match status" value="1"/>
</dbReference>
<dbReference type="EMBL" id="JASCZI010030674">
    <property type="protein sequence ID" value="MED6124241.1"/>
    <property type="molecule type" value="Genomic_DNA"/>
</dbReference>
<keyword evidence="3" id="KW-0812">Transmembrane</keyword>
<dbReference type="Pfam" id="PF23598">
    <property type="entry name" value="LRR_14"/>
    <property type="match status" value="1"/>
</dbReference>
<evidence type="ECO:0000313" key="13">
    <source>
        <dbReference type="EMBL" id="MED6124241.1"/>
    </source>
</evidence>
<keyword evidence="4 10" id="KW-0732">Signal</keyword>
<evidence type="ECO:0000256" key="7">
    <source>
        <dbReference type="ARBA" id="ARBA00023136"/>
    </source>
</evidence>
<dbReference type="SMART" id="SM00369">
    <property type="entry name" value="LRR_TYP"/>
    <property type="match status" value="4"/>
</dbReference>
<evidence type="ECO:0000259" key="11">
    <source>
        <dbReference type="Pfam" id="PF08263"/>
    </source>
</evidence>
<dbReference type="Gene3D" id="3.80.10.10">
    <property type="entry name" value="Ribonuclease Inhibitor"/>
    <property type="match status" value="2"/>
</dbReference>
<gene>
    <name evidence="13" type="ORF">PIB30_057231</name>
</gene>
<keyword evidence="2" id="KW-0433">Leucine-rich repeat</keyword>
<dbReference type="InterPro" id="IPR013210">
    <property type="entry name" value="LRR_N_plant-typ"/>
</dbReference>
<keyword evidence="5" id="KW-0677">Repeat</keyword>
<keyword evidence="7" id="KW-0472">Membrane</keyword>
<dbReference type="PANTHER" id="PTHR48061">
    <property type="entry name" value="LEUCINE-RICH REPEAT RECEPTOR PROTEIN KINASE EMS1-LIKE-RELATED"/>
    <property type="match status" value="1"/>
</dbReference>
<proteinExistence type="predicted"/>
<comment type="caution">
    <text evidence="13">The sequence shown here is derived from an EMBL/GenBank/DDBJ whole genome shotgun (WGS) entry which is preliminary data.</text>
</comment>
<reference evidence="13 14" key="1">
    <citation type="journal article" date="2023" name="Plants (Basel)">
        <title>Bridging the Gap: Combining Genomics and Transcriptomics Approaches to Understand Stylosanthes scabra, an Orphan Legume from the Brazilian Caatinga.</title>
        <authorList>
            <person name="Ferreira-Neto J.R.C."/>
            <person name="da Silva M.D."/>
            <person name="Binneck E."/>
            <person name="de Melo N.F."/>
            <person name="da Silva R.H."/>
            <person name="de Melo A.L.T.M."/>
            <person name="Pandolfi V."/>
            <person name="Bustamante F.O."/>
            <person name="Brasileiro-Vidal A.C."/>
            <person name="Benko-Iseppon A.M."/>
        </authorList>
    </citation>
    <scope>NUCLEOTIDE SEQUENCE [LARGE SCALE GENOMIC DNA]</scope>
    <source>
        <tissue evidence="13">Leaves</tissue>
    </source>
</reference>
<feature type="domain" description="Leucine-rich repeat-containing N-terminal plant-type" evidence="11">
    <location>
        <begin position="36"/>
        <end position="83"/>
    </location>
</feature>
<evidence type="ECO:0000259" key="12">
    <source>
        <dbReference type="Pfam" id="PF23598"/>
    </source>
</evidence>
<dbReference type="InterPro" id="IPR003591">
    <property type="entry name" value="Leu-rich_rpt_typical-subtyp"/>
</dbReference>
<feature type="chain" id="PRO_5046473015" description="Leucine-rich repeat-containing N-terminal plant-type domain-containing protein" evidence="10">
    <location>
        <begin position="19"/>
        <end position="373"/>
    </location>
</feature>
<keyword evidence="9" id="KW-0325">Glycoprotein</keyword>
<evidence type="ECO:0000256" key="2">
    <source>
        <dbReference type="ARBA" id="ARBA00022614"/>
    </source>
</evidence>
<evidence type="ECO:0008006" key="15">
    <source>
        <dbReference type="Google" id="ProtNLM"/>
    </source>
</evidence>
<feature type="signal peptide" evidence="10">
    <location>
        <begin position="1"/>
        <end position="18"/>
    </location>
</feature>
<evidence type="ECO:0000313" key="14">
    <source>
        <dbReference type="Proteomes" id="UP001341840"/>
    </source>
</evidence>
<evidence type="ECO:0000256" key="5">
    <source>
        <dbReference type="ARBA" id="ARBA00022737"/>
    </source>
</evidence>
<keyword evidence="8" id="KW-0675">Receptor</keyword>
<organism evidence="13 14">
    <name type="scientific">Stylosanthes scabra</name>
    <dbReference type="NCBI Taxonomy" id="79078"/>
    <lineage>
        <taxon>Eukaryota</taxon>
        <taxon>Viridiplantae</taxon>
        <taxon>Streptophyta</taxon>
        <taxon>Embryophyta</taxon>
        <taxon>Tracheophyta</taxon>
        <taxon>Spermatophyta</taxon>
        <taxon>Magnoliopsida</taxon>
        <taxon>eudicotyledons</taxon>
        <taxon>Gunneridae</taxon>
        <taxon>Pentapetalae</taxon>
        <taxon>rosids</taxon>
        <taxon>fabids</taxon>
        <taxon>Fabales</taxon>
        <taxon>Fabaceae</taxon>
        <taxon>Papilionoideae</taxon>
        <taxon>50 kb inversion clade</taxon>
        <taxon>dalbergioids sensu lato</taxon>
        <taxon>Dalbergieae</taxon>
        <taxon>Pterocarpus clade</taxon>
        <taxon>Stylosanthes</taxon>
    </lineage>
</organism>
<evidence type="ECO:0000256" key="6">
    <source>
        <dbReference type="ARBA" id="ARBA00022989"/>
    </source>
</evidence>
<dbReference type="SUPFAM" id="SSF52058">
    <property type="entry name" value="L domain-like"/>
    <property type="match status" value="1"/>
</dbReference>
<dbReference type="Proteomes" id="UP001341840">
    <property type="component" value="Unassembled WGS sequence"/>
</dbReference>
<evidence type="ECO:0000256" key="4">
    <source>
        <dbReference type="ARBA" id="ARBA00022729"/>
    </source>
</evidence>
<evidence type="ECO:0000256" key="3">
    <source>
        <dbReference type="ARBA" id="ARBA00022692"/>
    </source>
</evidence>
<sequence length="373" mass="42407">MALHLFSLSLFLLYSLFSLTTIANCSTSLHYHACHQHESRVLLQFKQSFMISEYASYDPLSHPKTTSWIPTTDCCSWHGIQCDELTGHVIVVDLRSIQLYGSLDANSSLFSLVHLQHLDLSDNDFNHSQIPSRIGEFSQLRYLNLAQYGENTFFGEVPPQLSHLRNLLFLDLRSYHEYIPPNPINKLQLKISSIRSLIQNATGLETLYLNFVTISSSIPDMLTNLTSLQKLALFRCGLYGEFPIEKFFKLKMLNVLGLSGNKLSLLPGISSSNETLPPIQELGLRSCNLHGEIPSWIMNLTNLAYLDLDYNNLQGQIPHSFFKLLNLEILSLNSNSFQGQIELDMFLKLKRLTWLDLSANKLTLLNEKVLIPI</sequence>
<evidence type="ECO:0000256" key="10">
    <source>
        <dbReference type="SAM" id="SignalP"/>
    </source>
</evidence>
<dbReference type="InterPro" id="IPR046956">
    <property type="entry name" value="RLP23-like"/>
</dbReference>
<comment type="subcellular location">
    <subcellularLocation>
        <location evidence="1">Membrane</location>
        <topology evidence="1">Single-pass type I membrane protein</topology>
    </subcellularLocation>
</comment>
<dbReference type="InterPro" id="IPR032675">
    <property type="entry name" value="LRR_dom_sf"/>
</dbReference>
<name>A0ABU6RJI5_9FABA</name>
<accession>A0ABU6RJI5</accession>
<keyword evidence="6" id="KW-1133">Transmembrane helix</keyword>
<keyword evidence="14" id="KW-1185">Reference proteome</keyword>
<evidence type="ECO:0000256" key="9">
    <source>
        <dbReference type="ARBA" id="ARBA00023180"/>
    </source>
</evidence>
<protein>
    <recommendedName>
        <fullName evidence="15">Leucine-rich repeat-containing N-terminal plant-type domain-containing protein</fullName>
    </recommendedName>
</protein>
<dbReference type="InterPro" id="IPR055414">
    <property type="entry name" value="LRR_R13L4/SHOC2-like"/>
</dbReference>
<evidence type="ECO:0000256" key="8">
    <source>
        <dbReference type="ARBA" id="ARBA00023170"/>
    </source>
</evidence>
<feature type="domain" description="Disease resistance R13L4/SHOC-2-like LRR" evidence="12">
    <location>
        <begin position="94"/>
        <end position="355"/>
    </location>
</feature>
<evidence type="ECO:0000256" key="1">
    <source>
        <dbReference type="ARBA" id="ARBA00004479"/>
    </source>
</evidence>